<comment type="caution">
    <text evidence="5">The sequence shown here is derived from an EMBL/GenBank/DDBJ whole genome shotgun (WGS) entry which is preliminary data.</text>
</comment>
<evidence type="ECO:0000256" key="3">
    <source>
        <dbReference type="ARBA" id="ARBA00022490"/>
    </source>
</evidence>
<keyword evidence="6" id="KW-1185">Reference proteome</keyword>
<dbReference type="GO" id="GO:0000931">
    <property type="term" value="C:gamma-tubulin ring complex"/>
    <property type="evidence" value="ECO:0007669"/>
    <property type="project" value="InterPro"/>
</dbReference>
<dbReference type="OrthoDB" id="48571at2759"/>
<evidence type="ECO:0000256" key="2">
    <source>
        <dbReference type="ARBA" id="ARBA00011015"/>
    </source>
</evidence>
<dbReference type="GO" id="GO:0005819">
    <property type="term" value="C:spindle"/>
    <property type="evidence" value="ECO:0007669"/>
    <property type="project" value="TreeGrafter"/>
</dbReference>
<dbReference type="EMBL" id="SZYD01000004">
    <property type="protein sequence ID" value="KAD6453840.1"/>
    <property type="molecule type" value="Genomic_DNA"/>
</dbReference>
<comment type="subcellular location">
    <subcellularLocation>
        <location evidence="1">Cytoplasm</location>
        <location evidence="1">Cytoskeleton</location>
        <location evidence="1">Microtubule organizing center</location>
    </subcellularLocation>
</comment>
<dbReference type="GO" id="GO:0051415">
    <property type="term" value="P:microtubule nucleation by interphase microtubule organizing center"/>
    <property type="evidence" value="ECO:0007669"/>
    <property type="project" value="TreeGrafter"/>
</dbReference>
<evidence type="ECO:0000313" key="5">
    <source>
        <dbReference type="EMBL" id="KAD6453840.1"/>
    </source>
</evidence>
<dbReference type="PANTHER" id="PTHR28520">
    <property type="entry name" value="MITOTIC-SPINDLE ORGANIZING PROTEIN 1"/>
    <property type="match status" value="1"/>
</dbReference>
<gene>
    <name evidence="5" type="ORF">E3N88_08546</name>
</gene>
<dbReference type="InterPro" id="IPR022214">
    <property type="entry name" value="MZT1"/>
</dbReference>
<name>A0A5N6PGI2_9ASTR</name>
<dbReference type="GO" id="GO:0033566">
    <property type="term" value="P:gamma-tubulin complex localization"/>
    <property type="evidence" value="ECO:0007669"/>
    <property type="project" value="InterPro"/>
</dbReference>
<dbReference type="Pfam" id="PF12554">
    <property type="entry name" value="MOZART1"/>
    <property type="match status" value="1"/>
</dbReference>
<evidence type="ECO:0000256" key="1">
    <source>
        <dbReference type="ARBA" id="ARBA00004267"/>
    </source>
</evidence>
<dbReference type="AlphaFoldDB" id="A0A5N6PGI2"/>
<organism evidence="5 6">
    <name type="scientific">Mikania micrantha</name>
    <name type="common">bitter vine</name>
    <dbReference type="NCBI Taxonomy" id="192012"/>
    <lineage>
        <taxon>Eukaryota</taxon>
        <taxon>Viridiplantae</taxon>
        <taxon>Streptophyta</taxon>
        <taxon>Embryophyta</taxon>
        <taxon>Tracheophyta</taxon>
        <taxon>Spermatophyta</taxon>
        <taxon>Magnoliopsida</taxon>
        <taxon>eudicotyledons</taxon>
        <taxon>Gunneridae</taxon>
        <taxon>Pentapetalae</taxon>
        <taxon>asterids</taxon>
        <taxon>campanulids</taxon>
        <taxon>Asterales</taxon>
        <taxon>Asteraceae</taxon>
        <taxon>Asteroideae</taxon>
        <taxon>Heliantheae alliance</taxon>
        <taxon>Eupatorieae</taxon>
        <taxon>Mikania</taxon>
    </lineage>
</organism>
<dbReference type="PANTHER" id="PTHR28520:SF2">
    <property type="entry name" value="MITOTIC-SPINDLE ORGANIZING PROTEIN 1"/>
    <property type="match status" value="1"/>
</dbReference>
<proteinExistence type="inferred from homology"/>
<dbReference type="GO" id="GO:0090307">
    <property type="term" value="P:mitotic spindle assembly"/>
    <property type="evidence" value="ECO:0007669"/>
    <property type="project" value="TreeGrafter"/>
</dbReference>
<protein>
    <submittedName>
        <fullName evidence="5">Uncharacterized protein</fullName>
    </submittedName>
</protein>
<evidence type="ECO:0000313" key="6">
    <source>
        <dbReference type="Proteomes" id="UP000326396"/>
    </source>
</evidence>
<comment type="similarity">
    <text evidence="2">Belongs to the MOZART1 family.</text>
</comment>
<sequence length="256" mass="29250">MFEQANEPLWDGAKRVNTFSIATSLLNWKLDCNITDSTFDKLLSIIKEILPDGNIDKWPNRSKARINKRKNDLSRHTGWSMGFNEHRIRFDKQKNKMADYELVFTDIHATKETKQILQEGEINVNDLEELEFVMPQSKESSIVFHNELVKEYGSNNDHNADHDEFVAREHLHPNSRGWMFGVGSSVPFMDQDAACTAKESLELVFQMSNILDTGLDRHTLSVLIALCDLGLNPEALAAVVKEFRKDPSSTSRPSRN</sequence>
<reference evidence="5 6" key="1">
    <citation type="submission" date="2019-05" db="EMBL/GenBank/DDBJ databases">
        <title>Mikania micrantha, genome provides insights into the molecular mechanism of rapid growth.</title>
        <authorList>
            <person name="Liu B."/>
        </authorList>
    </citation>
    <scope>NUCLEOTIDE SEQUENCE [LARGE SCALE GENOMIC DNA]</scope>
    <source>
        <strain evidence="5">NLD-2019</strain>
        <tissue evidence="5">Leaf</tissue>
    </source>
</reference>
<keyword evidence="3" id="KW-0963">Cytoplasm</keyword>
<keyword evidence="4" id="KW-0206">Cytoskeleton</keyword>
<dbReference type="Proteomes" id="UP000326396">
    <property type="component" value="Linkage Group LG12"/>
</dbReference>
<accession>A0A5N6PGI2</accession>
<evidence type="ECO:0000256" key="4">
    <source>
        <dbReference type="ARBA" id="ARBA00023212"/>
    </source>
</evidence>
<dbReference type="GO" id="GO:0031021">
    <property type="term" value="C:interphase microtubule organizing center"/>
    <property type="evidence" value="ECO:0007669"/>
    <property type="project" value="TreeGrafter"/>
</dbReference>